<gene>
    <name evidence="2" type="primary">yaaA</name>
    <name evidence="2" type="ORF">OQ287_12575</name>
</gene>
<dbReference type="HAMAP" id="MF_00652">
    <property type="entry name" value="UPF0246"/>
    <property type="match status" value="1"/>
</dbReference>
<dbReference type="EMBL" id="JAPIVE010000003">
    <property type="protein sequence ID" value="MCX2525079.1"/>
    <property type="molecule type" value="Genomic_DNA"/>
</dbReference>
<dbReference type="NCBIfam" id="NF002541">
    <property type="entry name" value="PRK02101.1-1"/>
    <property type="match status" value="1"/>
</dbReference>
<comment type="similarity">
    <text evidence="1">Belongs to the UPF0246 family.</text>
</comment>
<dbReference type="Pfam" id="PF03883">
    <property type="entry name" value="H2O2_YaaD"/>
    <property type="match status" value="1"/>
</dbReference>
<reference evidence="2" key="1">
    <citation type="submission" date="2022-11" db="EMBL/GenBank/DDBJ databases">
        <title>Larsenimonas rhizosphaerae sp. nov., isolated from a tidal mudflat.</title>
        <authorList>
            <person name="Lee S.D."/>
            <person name="Kim I.S."/>
        </authorList>
    </citation>
    <scope>NUCLEOTIDE SEQUENCE</scope>
    <source>
        <strain evidence="2">GH2-1</strain>
    </source>
</reference>
<sequence>MLSVISPAKTLDFETPPSTRLHSQPDFLSHSRELIDVLRTYSPQQLADLMKLSDKLAGLNTARNAEWHTPFTPENAKPAVLAFQGDVYQGLEAERWQEQDNEWAQQHLRILSGLYGVLRPFDLIQPYRLEMGTRLANSRGQDLYSYWRSDITTALQNAVEESGSATLVNLASNEYFKAMDKKAFGPEIITPVFKDAKNGQYKIISFYAKKARGLMSNWMIRQRLDDPEALKSFNEDGYSFNQAMSDKEQWVFTREAP</sequence>
<proteinExistence type="inferred from homology"/>
<evidence type="ECO:0000256" key="1">
    <source>
        <dbReference type="HAMAP-Rule" id="MF_00652"/>
    </source>
</evidence>
<dbReference type="RefSeq" id="WP_265896660.1">
    <property type="nucleotide sequence ID" value="NZ_JAPIVE010000003.1"/>
</dbReference>
<dbReference type="PANTHER" id="PTHR30283:SF4">
    <property type="entry name" value="PEROXIDE STRESS RESISTANCE PROTEIN YAAA"/>
    <property type="match status" value="1"/>
</dbReference>
<dbReference type="InterPro" id="IPR005583">
    <property type="entry name" value="YaaA"/>
</dbReference>
<comment type="caution">
    <text evidence="2">The sequence shown here is derived from an EMBL/GenBank/DDBJ whole genome shotgun (WGS) entry which is preliminary data.</text>
</comment>
<organism evidence="2 3">
    <name type="scientific">Larsenimonas rhizosphaerae</name>
    <dbReference type="NCBI Taxonomy" id="2944682"/>
    <lineage>
        <taxon>Bacteria</taxon>
        <taxon>Pseudomonadati</taxon>
        <taxon>Pseudomonadota</taxon>
        <taxon>Gammaproteobacteria</taxon>
        <taxon>Oceanospirillales</taxon>
        <taxon>Halomonadaceae</taxon>
        <taxon>Larsenimonas</taxon>
    </lineage>
</organism>
<dbReference type="AlphaFoldDB" id="A0AA42CV53"/>
<dbReference type="GO" id="GO:0005829">
    <property type="term" value="C:cytosol"/>
    <property type="evidence" value="ECO:0007669"/>
    <property type="project" value="TreeGrafter"/>
</dbReference>
<dbReference type="NCBIfam" id="NF002542">
    <property type="entry name" value="PRK02101.1-3"/>
    <property type="match status" value="1"/>
</dbReference>
<dbReference type="GO" id="GO:0033194">
    <property type="term" value="P:response to hydroperoxide"/>
    <property type="evidence" value="ECO:0007669"/>
    <property type="project" value="TreeGrafter"/>
</dbReference>
<keyword evidence="3" id="KW-1185">Reference proteome</keyword>
<accession>A0AA42CV53</accession>
<dbReference type="PANTHER" id="PTHR30283">
    <property type="entry name" value="PEROXIDE STRESS RESPONSE PROTEIN YAAA"/>
    <property type="match status" value="1"/>
</dbReference>
<evidence type="ECO:0000313" key="3">
    <source>
        <dbReference type="Proteomes" id="UP001165678"/>
    </source>
</evidence>
<name>A0AA42CV53_9GAMM</name>
<evidence type="ECO:0000313" key="2">
    <source>
        <dbReference type="EMBL" id="MCX2525079.1"/>
    </source>
</evidence>
<dbReference type="Proteomes" id="UP001165678">
    <property type="component" value="Unassembled WGS sequence"/>
</dbReference>
<protein>
    <recommendedName>
        <fullName evidence="1">UPF0246 protein OQ287_12575</fullName>
    </recommendedName>
</protein>